<sequence length="262" mass="27213">MTTAGLLLLAAASASSPVSFSLHPWHASVHFPTAGRFAAALPVVLLVTGFGGEIPAEAYSDLSTAVASRGAVMIGLSRPPPFPMLTDYPAVARSLDPVLQFVVNGSLAARLSEAGAPAPPNVSALILGGHSAGCHVAVRRILSSGCGAVGGVLLLDPVDGADPWGLRKELDPRPVQPLEPACAPRRLSNGRFFDAWGGPIWQANATAFGHMDLVNDGEAGAAASFVCPGNKDRRERRGYRHFLATAIAAFARGLPRRAESQI</sequence>
<dbReference type="SUPFAM" id="SSF53474">
    <property type="entry name" value="alpha/beta-Hydrolases"/>
    <property type="match status" value="1"/>
</dbReference>
<dbReference type="EnsemblProtists" id="EOD09101">
    <property type="protein sequence ID" value="EOD09101"/>
    <property type="gene ID" value="EMIHUDRAFT_216964"/>
</dbReference>
<dbReference type="Proteomes" id="UP000013827">
    <property type="component" value="Unassembled WGS sequence"/>
</dbReference>
<dbReference type="Pfam" id="PF07224">
    <property type="entry name" value="Chlorophyllase"/>
    <property type="match status" value="1"/>
</dbReference>
<organism evidence="1 2">
    <name type="scientific">Emiliania huxleyi (strain CCMP1516)</name>
    <dbReference type="NCBI Taxonomy" id="280463"/>
    <lineage>
        <taxon>Eukaryota</taxon>
        <taxon>Haptista</taxon>
        <taxon>Haptophyta</taxon>
        <taxon>Prymnesiophyceae</taxon>
        <taxon>Isochrysidales</taxon>
        <taxon>Noelaerhabdaceae</taxon>
        <taxon>Emiliania</taxon>
    </lineage>
</organism>
<dbReference type="PANTHER" id="PTHR33428:SF14">
    <property type="entry name" value="CARBOXYLESTERASE TYPE B DOMAIN-CONTAINING PROTEIN"/>
    <property type="match status" value="1"/>
</dbReference>
<dbReference type="PANTHER" id="PTHR33428">
    <property type="entry name" value="CHLOROPHYLLASE-2, CHLOROPLASTIC"/>
    <property type="match status" value="1"/>
</dbReference>
<dbReference type="GeneID" id="17255136"/>
<dbReference type="PaxDb" id="2903-EOD09101"/>
<dbReference type="InterPro" id="IPR017395">
    <property type="entry name" value="Chlorophyllase-like"/>
</dbReference>
<dbReference type="ESTHER" id="emihu-r1de33">
    <property type="family name" value="Chlorophyllase_Plant"/>
</dbReference>
<evidence type="ECO:0008006" key="3">
    <source>
        <dbReference type="Google" id="ProtNLM"/>
    </source>
</evidence>
<reference evidence="1" key="2">
    <citation type="submission" date="2024-10" db="UniProtKB">
        <authorList>
            <consortium name="EnsemblProtists"/>
        </authorList>
    </citation>
    <scope>IDENTIFICATION</scope>
</reference>
<evidence type="ECO:0000313" key="2">
    <source>
        <dbReference type="Proteomes" id="UP000013827"/>
    </source>
</evidence>
<reference evidence="2" key="1">
    <citation type="journal article" date="2013" name="Nature">
        <title>Pan genome of the phytoplankton Emiliania underpins its global distribution.</title>
        <authorList>
            <person name="Read B.A."/>
            <person name="Kegel J."/>
            <person name="Klute M.J."/>
            <person name="Kuo A."/>
            <person name="Lefebvre S.C."/>
            <person name="Maumus F."/>
            <person name="Mayer C."/>
            <person name="Miller J."/>
            <person name="Monier A."/>
            <person name="Salamov A."/>
            <person name="Young J."/>
            <person name="Aguilar M."/>
            <person name="Claverie J.M."/>
            <person name="Frickenhaus S."/>
            <person name="Gonzalez K."/>
            <person name="Herman E.K."/>
            <person name="Lin Y.C."/>
            <person name="Napier J."/>
            <person name="Ogata H."/>
            <person name="Sarno A.F."/>
            <person name="Shmutz J."/>
            <person name="Schroeder D."/>
            <person name="de Vargas C."/>
            <person name="Verret F."/>
            <person name="von Dassow P."/>
            <person name="Valentin K."/>
            <person name="Van de Peer Y."/>
            <person name="Wheeler G."/>
            <person name="Dacks J.B."/>
            <person name="Delwiche C.F."/>
            <person name="Dyhrman S.T."/>
            <person name="Glockner G."/>
            <person name="John U."/>
            <person name="Richards T."/>
            <person name="Worden A.Z."/>
            <person name="Zhang X."/>
            <person name="Grigoriev I.V."/>
            <person name="Allen A.E."/>
            <person name="Bidle K."/>
            <person name="Borodovsky M."/>
            <person name="Bowler C."/>
            <person name="Brownlee C."/>
            <person name="Cock J.M."/>
            <person name="Elias M."/>
            <person name="Gladyshev V.N."/>
            <person name="Groth M."/>
            <person name="Guda C."/>
            <person name="Hadaegh A."/>
            <person name="Iglesias-Rodriguez M.D."/>
            <person name="Jenkins J."/>
            <person name="Jones B.M."/>
            <person name="Lawson T."/>
            <person name="Leese F."/>
            <person name="Lindquist E."/>
            <person name="Lobanov A."/>
            <person name="Lomsadze A."/>
            <person name="Malik S.B."/>
            <person name="Marsh M.E."/>
            <person name="Mackinder L."/>
            <person name="Mock T."/>
            <person name="Mueller-Roeber B."/>
            <person name="Pagarete A."/>
            <person name="Parker M."/>
            <person name="Probert I."/>
            <person name="Quesneville H."/>
            <person name="Raines C."/>
            <person name="Rensing S.A."/>
            <person name="Riano-Pachon D.M."/>
            <person name="Richier S."/>
            <person name="Rokitta S."/>
            <person name="Shiraiwa Y."/>
            <person name="Soanes D.M."/>
            <person name="van der Giezen M."/>
            <person name="Wahlund T.M."/>
            <person name="Williams B."/>
            <person name="Wilson W."/>
            <person name="Wolfe G."/>
            <person name="Wurch L.L."/>
        </authorList>
    </citation>
    <scope>NUCLEOTIDE SEQUENCE</scope>
</reference>
<dbReference type="AlphaFoldDB" id="A0A0D3ICW6"/>
<dbReference type="STRING" id="2903.R1DE33"/>
<dbReference type="OMA" id="KPAWYFV"/>
<dbReference type="HOGENOM" id="CLU_1063318_0_0_1"/>
<dbReference type="KEGG" id="ehx:EMIHUDRAFT_216964"/>
<dbReference type="InterPro" id="IPR029058">
    <property type="entry name" value="AB_hydrolase_fold"/>
</dbReference>
<dbReference type="Gene3D" id="3.40.50.1820">
    <property type="entry name" value="alpha/beta hydrolase"/>
    <property type="match status" value="1"/>
</dbReference>
<evidence type="ECO:0000313" key="1">
    <source>
        <dbReference type="EnsemblProtists" id="EOD09101"/>
    </source>
</evidence>
<accession>A0A0D3ICW6</accession>
<dbReference type="RefSeq" id="XP_005761530.1">
    <property type="nucleotide sequence ID" value="XM_005761473.1"/>
</dbReference>
<keyword evidence="2" id="KW-1185">Reference proteome</keyword>
<proteinExistence type="predicted"/>
<protein>
    <recommendedName>
        <fullName evidence="3">Chlorophyllase</fullName>
    </recommendedName>
</protein>
<name>A0A0D3ICW6_EMIH1</name>